<gene>
    <name evidence="6" type="ORF">METZ01_LOCUS8226</name>
</gene>
<name>A0A381NL79_9ZZZZ</name>
<evidence type="ECO:0000256" key="3">
    <source>
        <dbReference type="ARBA" id="ARBA00023110"/>
    </source>
</evidence>
<evidence type="ECO:0000256" key="2">
    <source>
        <dbReference type="ARBA" id="ARBA00013194"/>
    </source>
</evidence>
<feature type="domain" description="PPIase FKBP-type" evidence="5">
    <location>
        <begin position="30"/>
        <end position="120"/>
    </location>
</feature>
<dbReference type="InterPro" id="IPR001179">
    <property type="entry name" value="PPIase_FKBP_dom"/>
</dbReference>
<protein>
    <recommendedName>
        <fullName evidence="2">peptidylprolyl isomerase</fullName>
        <ecNumber evidence="2">5.2.1.8</ecNumber>
    </recommendedName>
</protein>
<organism evidence="6">
    <name type="scientific">marine metagenome</name>
    <dbReference type="NCBI Taxonomy" id="408172"/>
    <lineage>
        <taxon>unclassified sequences</taxon>
        <taxon>metagenomes</taxon>
        <taxon>ecological metagenomes</taxon>
    </lineage>
</organism>
<dbReference type="PANTHER" id="PTHR43811">
    <property type="entry name" value="FKBP-TYPE PEPTIDYL-PROLYL CIS-TRANS ISOMERASE FKPA"/>
    <property type="match status" value="1"/>
</dbReference>
<accession>A0A381NL79</accession>
<evidence type="ECO:0000313" key="6">
    <source>
        <dbReference type="EMBL" id="SUZ55372.1"/>
    </source>
</evidence>
<keyword evidence="4" id="KW-0413">Isomerase</keyword>
<evidence type="ECO:0000256" key="4">
    <source>
        <dbReference type="ARBA" id="ARBA00023235"/>
    </source>
</evidence>
<dbReference type="EMBL" id="UINC01000443">
    <property type="protein sequence ID" value="SUZ55372.1"/>
    <property type="molecule type" value="Genomic_DNA"/>
</dbReference>
<proteinExistence type="predicted"/>
<dbReference type="GO" id="GO:0000785">
    <property type="term" value="C:chromatin"/>
    <property type="evidence" value="ECO:0007669"/>
    <property type="project" value="TreeGrafter"/>
</dbReference>
<comment type="catalytic activity">
    <reaction evidence="1">
        <text>[protein]-peptidylproline (omega=180) = [protein]-peptidylproline (omega=0)</text>
        <dbReference type="Rhea" id="RHEA:16237"/>
        <dbReference type="Rhea" id="RHEA-COMP:10747"/>
        <dbReference type="Rhea" id="RHEA-COMP:10748"/>
        <dbReference type="ChEBI" id="CHEBI:83833"/>
        <dbReference type="ChEBI" id="CHEBI:83834"/>
        <dbReference type="EC" id="5.2.1.8"/>
    </reaction>
</comment>
<dbReference type="Pfam" id="PF00254">
    <property type="entry name" value="FKBP_C"/>
    <property type="match status" value="1"/>
</dbReference>
<dbReference type="EC" id="5.2.1.8" evidence="2"/>
<dbReference type="GO" id="GO:0005730">
    <property type="term" value="C:nucleolus"/>
    <property type="evidence" value="ECO:0007669"/>
    <property type="project" value="TreeGrafter"/>
</dbReference>
<dbReference type="FunFam" id="3.10.50.40:FF:000006">
    <property type="entry name" value="Peptidyl-prolyl cis-trans isomerase"/>
    <property type="match status" value="1"/>
</dbReference>
<reference evidence="6" key="1">
    <citation type="submission" date="2018-05" db="EMBL/GenBank/DDBJ databases">
        <authorList>
            <person name="Lanie J.A."/>
            <person name="Ng W.-L."/>
            <person name="Kazmierczak K.M."/>
            <person name="Andrzejewski T.M."/>
            <person name="Davidsen T.M."/>
            <person name="Wayne K.J."/>
            <person name="Tettelin H."/>
            <person name="Glass J.I."/>
            <person name="Rusch D."/>
            <person name="Podicherti R."/>
            <person name="Tsui H.-C.T."/>
            <person name="Winkler M.E."/>
        </authorList>
    </citation>
    <scope>NUCLEOTIDE SEQUENCE</scope>
</reference>
<evidence type="ECO:0000259" key="5">
    <source>
        <dbReference type="PROSITE" id="PS50059"/>
    </source>
</evidence>
<dbReference type="AlphaFoldDB" id="A0A381NL79"/>
<keyword evidence="3" id="KW-0697">Rotamase</keyword>
<dbReference type="PROSITE" id="PS50059">
    <property type="entry name" value="FKBP_PPIASE"/>
    <property type="match status" value="1"/>
</dbReference>
<evidence type="ECO:0000256" key="1">
    <source>
        <dbReference type="ARBA" id="ARBA00000971"/>
    </source>
</evidence>
<dbReference type="InterPro" id="IPR046357">
    <property type="entry name" value="PPIase_dom_sf"/>
</dbReference>
<dbReference type="SUPFAM" id="SSF54534">
    <property type="entry name" value="FKBP-like"/>
    <property type="match status" value="1"/>
</dbReference>
<dbReference type="GO" id="GO:0003755">
    <property type="term" value="F:peptidyl-prolyl cis-trans isomerase activity"/>
    <property type="evidence" value="ECO:0007669"/>
    <property type="project" value="UniProtKB-KW"/>
</dbReference>
<sequence length="120" mass="13289">MALDAAFKHSSSGVQVYVERPGYGDKSVDGSHIKVHYEGWLAKDYKMFDSSRTKRRPFEFDLGKGSVITGWDEALKGVREGTKLQIIVPAKLAYGRQGVSSMGIPPNADLIFKIEVIKIT</sequence>
<dbReference type="PANTHER" id="PTHR43811:SF19">
    <property type="entry name" value="39 KDA FK506-BINDING NUCLEAR PROTEIN"/>
    <property type="match status" value="1"/>
</dbReference>
<dbReference type="Gene3D" id="3.10.50.40">
    <property type="match status" value="1"/>
</dbReference>